<dbReference type="Gene3D" id="3.30.200.20">
    <property type="entry name" value="Phosphorylase Kinase, domain 1"/>
    <property type="match status" value="1"/>
</dbReference>
<dbReference type="AlphaFoldDB" id="A0A2G2YLA5"/>
<evidence type="ECO:0000313" key="2">
    <source>
        <dbReference type="Proteomes" id="UP000222542"/>
    </source>
</evidence>
<protein>
    <recommendedName>
        <fullName evidence="3">Protein kinase domain-containing protein</fullName>
    </recommendedName>
</protein>
<evidence type="ECO:0000313" key="1">
    <source>
        <dbReference type="EMBL" id="PHT70532.1"/>
    </source>
</evidence>
<dbReference type="Proteomes" id="UP000222542">
    <property type="component" value="Unassembled WGS sequence"/>
</dbReference>
<keyword evidence="2" id="KW-1185">Reference proteome</keyword>
<dbReference type="SUPFAM" id="SSF56112">
    <property type="entry name" value="Protein kinase-like (PK-like)"/>
    <property type="match status" value="1"/>
</dbReference>
<proteinExistence type="predicted"/>
<dbReference type="EMBL" id="AYRZ02000010">
    <property type="protein sequence ID" value="PHT70532.1"/>
    <property type="molecule type" value="Genomic_DNA"/>
</dbReference>
<comment type="caution">
    <text evidence="1">The sequence shown here is derived from an EMBL/GenBank/DDBJ whole genome shotgun (WGS) entry which is preliminary data.</text>
</comment>
<dbReference type="STRING" id="4072.A0A2G2YLA5"/>
<gene>
    <name evidence="1" type="ORF">T459_25636</name>
</gene>
<accession>A0A2G2YLA5</accession>
<dbReference type="Gramene" id="PHT70532">
    <property type="protein sequence ID" value="PHT70532"/>
    <property type="gene ID" value="T459_25636"/>
</dbReference>
<sequence>MGREIVILRRLDHPNIIKLEGFVVSRTSCSLYLVFEYMEHYLTSLAALSSIKFTKLQILFHSLFLGRYSFLNIIIASFTQHNSSLITKFESYFVSYRSNVTCSSF</sequence>
<organism evidence="1 2">
    <name type="scientific">Capsicum annuum</name>
    <name type="common">Capsicum pepper</name>
    <dbReference type="NCBI Taxonomy" id="4072"/>
    <lineage>
        <taxon>Eukaryota</taxon>
        <taxon>Viridiplantae</taxon>
        <taxon>Streptophyta</taxon>
        <taxon>Embryophyta</taxon>
        <taxon>Tracheophyta</taxon>
        <taxon>Spermatophyta</taxon>
        <taxon>Magnoliopsida</taxon>
        <taxon>eudicotyledons</taxon>
        <taxon>Gunneridae</taxon>
        <taxon>Pentapetalae</taxon>
        <taxon>asterids</taxon>
        <taxon>lamiids</taxon>
        <taxon>Solanales</taxon>
        <taxon>Solanaceae</taxon>
        <taxon>Solanoideae</taxon>
        <taxon>Capsiceae</taxon>
        <taxon>Capsicum</taxon>
    </lineage>
</organism>
<reference evidence="1 2" key="2">
    <citation type="journal article" date="2017" name="Genome Biol.">
        <title>New reference genome sequences of hot pepper reveal the massive evolution of plant disease-resistance genes by retroduplication.</title>
        <authorList>
            <person name="Kim S."/>
            <person name="Park J."/>
            <person name="Yeom S.I."/>
            <person name="Kim Y.M."/>
            <person name="Seo E."/>
            <person name="Kim K.T."/>
            <person name="Kim M.S."/>
            <person name="Lee J.M."/>
            <person name="Cheong K."/>
            <person name="Shin H.S."/>
            <person name="Kim S.B."/>
            <person name="Han K."/>
            <person name="Lee J."/>
            <person name="Park M."/>
            <person name="Lee H.A."/>
            <person name="Lee H.Y."/>
            <person name="Lee Y."/>
            <person name="Oh S."/>
            <person name="Lee J.H."/>
            <person name="Choi E."/>
            <person name="Choi E."/>
            <person name="Lee S.E."/>
            <person name="Jeon J."/>
            <person name="Kim H."/>
            <person name="Choi G."/>
            <person name="Song H."/>
            <person name="Lee J."/>
            <person name="Lee S.C."/>
            <person name="Kwon J.K."/>
            <person name="Lee H.Y."/>
            <person name="Koo N."/>
            <person name="Hong Y."/>
            <person name="Kim R.W."/>
            <person name="Kang W.H."/>
            <person name="Huh J.H."/>
            <person name="Kang B.C."/>
            <person name="Yang T.J."/>
            <person name="Lee Y.H."/>
            <person name="Bennetzen J.L."/>
            <person name="Choi D."/>
        </authorList>
    </citation>
    <scope>NUCLEOTIDE SEQUENCE [LARGE SCALE GENOMIC DNA]</scope>
    <source>
        <strain evidence="2">cv. CM334</strain>
    </source>
</reference>
<evidence type="ECO:0008006" key="3">
    <source>
        <dbReference type="Google" id="ProtNLM"/>
    </source>
</evidence>
<reference evidence="1 2" key="1">
    <citation type="journal article" date="2014" name="Nat. Genet.">
        <title>Genome sequence of the hot pepper provides insights into the evolution of pungency in Capsicum species.</title>
        <authorList>
            <person name="Kim S."/>
            <person name="Park M."/>
            <person name="Yeom S.I."/>
            <person name="Kim Y.M."/>
            <person name="Lee J.M."/>
            <person name="Lee H.A."/>
            <person name="Seo E."/>
            <person name="Choi J."/>
            <person name="Cheong K."/>
            <person name="Kim K.T."/>
            <person name="Jung K."/>
            <person name="Lee G.W."/>
            <person name="Oh S.K."/>
            <person name="Bae C."/>
            <person name="Kim S.B."/>
            <person name="Lee H.Y."/>
            <person name="Kim S.Y."/>
            <person name="Kim M.S."/>
            <person name="Kang B.C."/>
            <person name="Jo Y.D."/>
            <person name="Yang H.B."/>
            <person name="Jeong H.J."/>
            <person name="Kang W.H."/>
            <person name="Kwon J.K."/>
            <person name="Shin C."/>
            <person name="Lim J.Y."/>
            <person name="Park J.H."/>
            <person name="Huh J.H."/>
            <person name="Kim J.S."/>
            <person name="Kim B.D."/>
            <person name="Cohen O."/>
            <person name="Paran I."/>
            <person name="Suh M.C."/>
            <person name="Lee S.B."/>
            <person name="Kim Y.K."/>
            <person name="Shin Y."/>
            <person name="Noh S.J."/>
            <person name="Park J."/>
            <person name="Seo Y.S."/>
            <person name="Kwon S.Y."/>
            <person name="Kim H.A."/>
            <person name="Park J.M."/>
            <person name="Kim H.J."/>
            <person name="Choi S.B."/>
            <person name="Bosland P.W."/>
            <person name="Reeves G."/>
            <person name="Jo S.H."/>
            <person name="Lee B.W."/>
            <person name="Cho H.T."/>
            <person name="Choi H.S."/>
            <person name="Lee M.S."/>
            <person name="Yu Y."/>
            <person name="Do Choi Y."/>
            <person name="Park B.S."/>
            <person name="van Deynze A."/>
            <person name="Ashrafi H."/>
            <person name="Hill T."/>
            <person name="Kim W.T."/>
            <person name="Pai H.S."/>
            <person name="Ahn H.K."/>
            <person name="Yeam I."/>
            <person name="Giovannoni J.J."/>
            <person name="Rose J.K."/>
            <person name="Sorensen I."/>
            <person name="Lee S.J."/>
            <person name="Kim R.W."/>
            <person name="Choi I.Y."/>
            <person name="Choi B.S."/>
            <person name="Lim J.S."/>
            <person name="Lee Y.H."/>
            <person name="Choi D."/>
        </authorList>
    </citation>
    <scope>NUCLEOTIDE SEQUENCE [LARGE SCALE GENOMIC DNA]</scope>
    <source>
        <strain evidence="2">cv. CM334</strain>
    </source>
</reference>
<dbReference type="InterPro" id="IPR011009">
    <property type="entry name" value="Kinase-like_dom_sf"/>
</dbReference>
<name>A0A2G2YLA5_CAPAN</name>